<keyword evidence="5" id="KW-0479">Metal-binding</keyword>
<dbReference type="Pfam" id="PF13359">
    <property type="entry name" value="DDE_Tnp_4"/>
    <property type="match status" value="1"/>
</dbReference>
<evidence type="ECO:0000256" key="1">
    <source>
        <dbReference type="ARBA" id="ARBA00001968"/>
    </source>
</evidence>
<dbReference type="InterPro" id="IPR045249">
    <property type="entry name" value="HARBI1-like"/>
</dbReference>
<keyword evidence="6" id="KW-0378">Hydrolase</keyword>
<organism evidence="9 10">
    <name type="scientific">Romanomermis culicivorax</name>
    <name type="common">Nematode worm</name>
    <dbReference type="NCBI Taxonomy" id="13658"/>
    <lineage>
        <taxon>Eukaryota</taxon>
        <taxon>Metazoa</taxon>
        <taxon>Ecdysozoa</taxon>
        <taxon>Nematoda</taxon>
        <taxon>Enoplea</taxon>
        <taxon>Dorylaimia</taxon>
        <taxon>Mermithida</taxon>
        <taxon>Mermithoidea</taxon>
        <taxon>Mermithidae</taxon>
        <taxon>Romanomermis</taxon>
    </lineage>
</organism>
<dbReference type="PANTHER" id="PTHR22930">
    <property type="match status" value="1"/>
</dbReference>
<evidence type="ECO:0000256" key="7">
    <source>
        <dbReference type="ARBA" id="ARBA00023242"/>
    </source>
</evidence>
<evidence type="ECO:0000256" key="2">
    <source>
        <dbReference type="ARBA" id="ARBA00004123"/>
    </source>
</evidence>
<evidence type="ECO:0000256" key="3">
    <source>
        <dbReference type="ARBA" id="ARBA00006958"/>
    </source>
</evidence>
<name>A0A915IHX3_ROMCU</name>
<comment type="similarity">
    <text evidence="3">Belongs to the HARBI1 family.</text>
</comment>
<dbReference type="WBParaSite" id="nRc.2.0.1.t13404-RA">
    <property type="protein sequence ID" value="nRc.2.0.1.t13404-RA"/>
    <property type="gene ID" value="nRc.2.0.1.g13404"/>
</dbReference>
<dbReference type="GO" id="GO:0005634">
    <property type="term" value="C:nucleus"/>
    <property type="evidence" value="ECO:0007669"/>
    <property type="project" value="UniProtKB-SubCell"/>
</dbReference>
<accession>A0A915IHX3</accession>
<comment type="subcellular location">
    <subcellularLocation>
        <location evidence="2">Nucleus</location>
    </subcellularLocation>
</comment>
<evidence type="ECO:0000256" key="6">
    <source>
        <dbReference type="ARBA" id="ARBA00022801"/>
    </source>
</evidence>
<evidence type="ECO:0000313" key="9">
    <source>
        <dbReference type="Proteomes" id="UP000887565"/>
    </source>
</evidence>
<reference evidence="10" key="1">
    <citation type="submission" date="2022-11" db="UniProtKB">
        <authorList>
            <consortium name="WormBaseParasite"/>
        </authorList>
    </citation>
    <scope>IDENTIFICATION</scope>
</reference>
<comment type="cofactor">
    <cofactor evidence="1">
        <name>a divalent metal cation</name>
        <dbReference type="ChEBI" id="CHEBI:60240"/>
    </cofactor>
</comment>
<keyword evidence="4" id="KW-0540">Nuclease</keyword>
<keyword evidence="7" id="KW-0539">Nucleus</keyword>
<evidence type="ECO:0000259" key="8">
    <source>
        <dbReference type="Pfam" id="PF13359"/>
    </source>
</evidence>
<keyword evidence="9" id="KW-1185">Reference proteome</keyword>
<evidence type="ECO:0000313" key="10">
    <source>
        <dbReference type="WBParaSite" id="nRc.2.0.1.t13404-RA"/>
    </source>
</evidence>
<dbReference type="OMA" id="RNCIERT"/>
<dbReference type="PANTHER" id="PTHR22930:SF289">
    <property type="entry name" value="DDE TNP4 DOMAIN-CONTAINING PROTEIN-RELATED"/>
    <property type="match status" value="1"/>
</dbReference>
<dbReference type="Proteomes" id="UP000887565">
    <property type="component" value="Unplaced"/>
</dbReference>
<sequence length="166" mass="18853">MNVQVRCDNKLLIPDIVASHKGSTHDSRIFNESTLKTKLEGLPGYLHCLGDRGYACQRFLLSPLANPRTVPERCYNFVHSSTRMVTERTFGIWKRFLPCLSKGLNFNPEECVVLIVAAAVLYNFARPCNELEDEDIEFDDDDNYGQDNGNAQGQAKRIVIICDYFT</sequence>
<evidence type="ECO:0000256" key="4">
    <source>
        <dbReference type="ARBA" id="ARBA00022722"/>
    </source>
</evidence>
<proteinExistence type="inferred from homology"/>
<feature type="domain" description="DDE Tnp4" evidence="8">
    <location>
        <begin position="1"/>
        <end position="123"/>
    </location>
</feature>
<dbReference type="GO" id="GO:0046872">
    <property type="term" value="F:metal ion binding"/>
    <property type="evidence" value="ECO:0007669"/>
    <property type="project" value="UniProtKB-KW"/>
</dbReference>
<dbReference type="GO" id="GO:0004518">
    <property type="term" value="F:nuclease activity"/>
    <property type="evidence" value="ECO:0007669"/>
    <property type="project" value="UniProtKB-KW"/>
</dbReference>
<dbReference type="AlphaFoldDB" id="A0A915IHX3"/>
<dbReference type="InterPro" id="IPR027806">
    <property type="entry name" value="HARBI1_dom"/>
</dbReference>
<dbReference type="GO" id="GO:0016787">
    <property type="term" value="F:hydrolase activity"/>
    <property type="evidence" value="ECO:0007669"/>
    <property type="project" value="UniProtKB-KW"/>
</dbReference>
<evidence type="ECO:0000256" key="5">
    <source>
        <dbReference type="ARBA" id="ARBA00022723"/>
    </source>
</evidence>
<protein>
    <submittedName>
        <fullName evidence="10">DDE Tnp4 domain-containing protein</fullName>
    </submittedName>
</protein>